<evidence type="ECO:0000256" key="3">
    <source>
        <dbReference type="ARBA" id="ARBA00020311"/>
    </source>
</evidence>
<comment type="catalytic activity">
    <reaction evidence="5">
        <text>DNA(n) + a 2'-deoxyribonucleoside 5'-triphosphate = DNA(n+1) + diphosphate</text>
        <dbReference type="Rhea" id="RHEA:22508"/>
        <dbReference type="Rhea" id="RHEA-COMP:17339"/>
        <dbReference type="Rhea" id="RHEA-COMP:17340"/>
        <dbReference type="ChEBI" id="CHEBI:33019"/>
        <dbReference type="ChEBI" id="CHEBI:61560"/>
        <dbReference type="ChEBI" id="CHEBI:173112"/>
        <dbReference type="EC" id="2.7.7.7"/>
    </reaction>
</comment>
<dbReference type="InterPro" id="IPR001098">
    <property type="entry name" value="DNA-dir_DNA_pol_A_palm_dom"/>
</dbReference>
<sequence>MLSFCYRIGTEPITINAVEHEEDLPAFRTFIRRNKTILGFDTETTGLKIYQPGFRVRLAQFGNANEAWVIPLEHGGQMIGDVLGALRHIDRLVMHNGTFDILSLDQWSGDIRAEELFPKLLDSKITAHLVDSRSKKDGGHGHTLEELTKVYIDDRVATEVKGSMAHIAQRYRTTKEKAFSQVDLFDPELLLYAGMDPLLAYRLAHTTLRKIPHSARGLIGYEHQLAAICGYMQRTGYLTDRDYCMRESAALAQQAAHWQNVARRCAGVENVNSTDQVAAALIARGHRLTHKTKTGKWQVNDNILKSCAPDPLAEAVINAKKYAKMKSTWFDNFILASEGDGRCHGSINSLGARTARMSISGDVPAQTLPSKDPYVRNAFIADEGHVTVAVDYAAQELRVAAALSGDRRMKQAFAEGADLHQITADAAGVDRAIGKMTNFLSAYGGGASALMEQGGLDEPTAKHVITKFWQAWPGLARYNRQLMDEARRRGRITTMTGRQILVDKDRPYSAMNYKIQSSSRDVTGRALLRLHKEGFTPYARLPVHDECVFSMPAEHAEYGARRAAQIMREEIRGVVIDTEPTVAGRSWGSKYEKECAA</sequence>
<accession>A0A4Y3QYB0</accession>
<dbReference type="GO" id="GO:0003677">
    <property type="term" value="F:DNA binding"/>
    <property type="evidence" value="ECO:0007669"/>
    <property type="project" value="InterPro"/>
</dbReference>
<evidence type="ECO:0000313" key="9">
    <source>
        <dbReference type="Proteomes" id="UP000319210"/>
    </source>
</evidence>
<dbReference type="GO" id="GO:0006302">
    <property type="term" value="P:double-strand break repair"/>
    <property type="evidence" value="ECO:0007669"/>
    <property type="project" value="TreeGrafter"/>
</dbReference>
<protein>
    <recommendedName>
        <fullName evidence="3">DNA polymerase I</fullName>
        <ecNumber evidence="2">2.7.7.7</ecNumber>
    </recommendedName>
</protein>
<comment type="similarity">
    <text evidence="1">Belongs to the DNA polymerase type-A family.</text>
</comment>
<dbReference type="Gene3D" id="3.30.70.370">
    <property type="match status" value="1"/>
</dbReference>
<organism evidence="8 9">
    <name type="scientific">Streptomyces cacaoi</name>
    <dbReference type="NCBI Taxonomy" id="1898"/>
    <lineage>
        <taxon>Bacteria</taxon>
        <taxon>Bacillati</taxon>
        <taxon>Actinomycetota</taxon>
        <taxon>Actinomycetes</taxon>
        <taxon>Kitasatosporales</taxon>
        <taxon>Streptomycetaceae</taxon>
        <taxon>Streptomyces</taxon>
    </lineage>
</organism>
<keyword evidence="9" id="KW-1185">Reference proteome</keyword>
<gene>
    <name evidence="8" type="ORF">SCA03_29450</name>
</gene>
<evidence type="ECO:0000313" key="8">
    <source>
        <dbReference type="EMBL" id="GEB50394.1"/>
    </source>
</evidence>
<dbReference type="Gene3D" id="1.10.150.20">
    <property type="entry name" value="5' to 3' exonuclease, C-terminal subdomain"/>
    <property type="match status" value="1"/>
</dbReference>
<dbReference type="SUPFAM" id="SSF53098">
    <property type="entry name" value="Ribonuclease H-like"/>
    <property type="match status" value="1"/>
</dbReference>
<dbReference type="PANTHER" id="PTHR10133:SF27">
    <property type="entry name" value="DNA POLYMERASE NU"/>
    <property type="match status" value="1"/>
</dbReference>
<dbReference type="Pfam" id="PF01612">
    <property type="entry name" value="DNA_pol_A_exo1"/>
    <property type="match status" value="1"/>
</dbReference>
<dbReference type="PANTHER" id="PTHR10133">
    <property type="entry name" value="DNA POLYMERASE I"/>
    <property type="match status" value="1"/>
</dbReference>
<dbReference type="Pfam" id="PF00476">
    <property type="entry name" value="DNA_pol_A"/>
    <property type="match status" value="1"/>
</dbReference>
<reference evidence="8 9" key="1">
    <citation type="submission" date="2019-06" db="EMBL/GenBank/DDBJ databases">
        <title>Whole genome shotgun sequence of Streptomyces cacaoi subsp. cacaoi NBRC 12748.</title>
        <authorList>
            <person name="Hosoyama A."/>
            <person name="Uohara A."/>
            <person name="Ohji S."/>
            <person name="Ichikawa N."/>
        </authorList>
    </citation>
    <scope>NUCLEOTIDE SEQUENCE [LARGE SCALE GENOMIC DNA]</scope>
    <source>
        <strain evidence="8 9">NBRC 12748</strain>
    </source>
</reference>
<dbReference type="Proteomes" id="UP000319210">
    <property type="component" value="Unassembled WGS sequence"/>
</dbReference>
<dbReference type="InterPro" id="IPR036397">
    <property type="entry name" value="RNaseH_sf"/>
</dbReference>
<dbReference type="GO" id="GO:0008408">
    <property type="term" value="F:3'-5' exonuclease activity"/>
    <property type="evidence" value="ECO:0007669"/>
    <property type="project" value="InterPro"/>
</dbReference>
<evidence type="ECO:0000256" key="2">
    <source>
        <dbReference type="ARBA" id="ARBA00012417"/>
    </source>
</evidence>
<dbReference type="InterPro" id="IPR043502">
    <property type="entry name" value="DNA/RNA_pol_sf"/>
</dbReference>
<proteinExistence type="inferred from homology"/>
<dbReference type="EC" id="2.7.7.7" evidence="2"/>
<feature type="domain" description="DNA-directed DNA polymerase family A palm" evidence="7">
    <location>
        <begin position="372"/>
        <end position="555"/>
    </location>
</feature>
<comment type="caution">
    <text evidence="8">The sequence shown here is derived from an EMBL/GenBank/DDBJ whole genome shotgun (WGS) entry which is preliminary data.</text>
</comment>
<dbReference type="GO" id="GO:0006261">
    <property type="term" value="P:DNA-templated DNA replication"/>
    <property type="evidence" value="ECO:0007669"/>
    <property type="project" value="InterPro"/>
</dbReference>
<dbReference type="InterPro" id="IPR012337">
    <property type="entry name" value="RNaseH-like_sf"/>
</dbReference>
<dbReference type="EMBL" id="BJMM01000012">
    <property type="protein sequence ID" value="GEB50394.1"/>
    <property type="molecule type" value="Genomic_DNA"/>
</dbReference>
<dbReference type="Gene3D" id="3.30.420.10">
    <property type="entry name" value="Ribonuclease H-like superfamily/Ribonuclease H"/>
    <property type="match status" value="1"/>
</dbReference>
<dbReference type="SUPFAM" id="SSF56672">
    <property type="entry name" value="DNA/RNA polymerases"/>
    <property type="match status" value="1"/>
</dbReference>
<dbReference type="SMART" id="SM00482">
    <property type="entry name" value="POLAc"/>
    <property type="match status" value="1"/>
</dbReference>
<dbReference type="AlphaFoldDB" id="A0A4Y3QYB0"/>
<evidence type="ECO:0000256" key="4">
    <source>
        <dbReference type="ARBA" id="ARBA00022705"/>
    </source>
</evidence>
<feature type="domain" description="3'-5' exonuclease" evidence="6">
    <location>
        <begin position="15"/>
        <end position="212"/>
    </location>
</feature>
<evidence type="ECO:0000256" key="1">
    <source>
        <dbReference type="ARBA" id="ARBA00007705"/>
    </source>
</evidence>
<dbReference type="OrthoDB" id="5196455at2"/>
<dbReference type="GO" id="GO:0003887">
    <property type="term" value="F:DNA-directed DNA polymerase activity"/>
    <property type="evidence" value="ECO:0007669"/>
    <property type="project" value="UniProtKB-EC"/>
</dbReference>
<evidence type="ECO:0000256" key="5">
    <source>
        <dbReference type="ARBA" id="ARBA00049244"/>
    </source>
</evidence>
<dbReference type="RefSeq" id="WP_086817811.1">
    <property type="nucleotide sequence ID" value="NZ_BJMM01000012.1"/>
</dbReference>
<dbReference type="SMART" id="SM00474">
    <property type="entry name" value="35EXOc"/>
    <property type="match status" value="1"/>
</dbReference>
<name>A0A4Y3QYB0_STRCI</name>
<keyword evidence="4" id="KW-0235">DNA replication</keyword>
<dbReference type="InterPro" id="IPR002562">
    <property type="entry name" value="3'-5'_exonuclease_dom"/>
</dbReference>
<dbReference type="Gene3D" id="1.20.1060.10">
    <property type="entry name" value="Taq DNA Polymerase, Chain T, domain 4"/>
    <property type="match status" value="1"/>
</dbReference>
<evidence type="ECO:0000259" key="7">
    <source>
        <dbReference type="SMART" id="SM00482"/>
    </source>
</evidence>
<evidence type="ECO:0000259" key="6">
    <source>
        <dbReference type="SMART" id="SM00474"/>
    </source>
</evidence>
<dbReference type="InterPro" id="IPR002298">
    <property type="entry name" value="DNA_polymerase_A"/>
</dbReference>